<dbReference type="Pfam" id="PF00583">
    <property type="entry name" value="Acetyltransf_1"/>
    <property type="match status" value="1"/>
</dbReference>
<sequence length="149" mass="17156">MKIRKAKTSEFTAIAILDREAWKESFKGEFIPDGEHVWRIWVEYALTIVAVDYKGKIIGVALAFPCNNGTYAVHKLMVDKAHRGKGIGTELMRVLLVEIDKLKVDSFLTVYPKNPPAIALYEKLGFTERKFEKDFYGVEEDRFVLTRRV</sequence>
<protein>
    <submittedName>
        <fullName evidence="2">Putative acetyltransferase</fullName>
    </submittedName>
</protein>
<proteinExistence type="predicted"/>
<feature type="domain" description="N-acetyltransferase" evidence="1">
    <location>
        <begin position="1"/>
        <end position="149"/>
    </location>
</feature>
<organism evidence="2">
    <name type="scientific">hydrothermal vent metagenome</name>
    <dbReference type="NCBI Taxonomy" id="652676"/>
    <lineage>
        <taxon>unclassified sequences</taxon>
        <taxon>metagenomes</taxon>
        <taxon>ecological metagenomes</taxon>
    </lineage>
</organism>
<dbReference type="InterPro" id="IPR000182">
    <property type="entry name" value="GNAT_dom"/>
</dbReference>
<dbReference type="CDD" id="cd04301">
    <property type="entry name" value="NAT_SF"/>
    <property type="match status" value="1"/>
</dbReference>
<keyword evidence="2" id="KW-0808">Transferase</keyword>
<dbReference type="EMBL" id="FPHN01000201">
    <property type="protein sequence ID" value="SFV66290.1"/>
    <property type="molecule type" value="Genomic_DNA"/>
</dbReference>
<evidence type="ECO:0000259" key="1">
    <source>
        <dbReference type="PROSITE" id="PS51186"/>
    </source>
</evidence>
<accession>A0A1W1CK68</accession>
<dbReference type="SUPFAM" id="SSF55729">
    <property type="entry name" value="Acyl-CoA N-acyltransferases (Nat)"/>
    <property type="match status" value="1"/>
</dbReference>
<dbReference type="AlphaFoldDB" id="A0A1W1CK68"/>
<dbReference type="Gene3D" id="3.40.630.30">
    <property type="match status" value="1"/>
</dbReference>
<dbReference type="PANTHER" id="PTHR43072">
    <property type="entry name" value="N-ACETYLTRANSFERASE"/>
    <property type="match status" value="1"/>
</dbReference>
<reference evidence="2" key="1">
    <citation type="submission" date="2016-10" db="EMBL/GenBank/DDBJ databases">
        <authorList>
            <person name="de Groot N.N."/>
        </authorList>
    </citation>
    <scope>NUCLEOTIDE SEQUENCE</scope>
</reference>
<dbReference type="GO" id="GO:0016747">
    <property type="term" value="F:acyltransferase activity, transferring groups other than amino-acyl groups"/>
    <property type="evidence" value="ECO:0007669"/>
    <property type="project" value="InterPro"/>
</dbReference>
<dbReference type="PROSITE" id="PS51186">
    <property type="entry name" value="GNAT"/>
    <property type="match status" value="1"/>
</dbReference>
<name>A0A1W1CK68_9ZZZZ</name>
<dbReference type="PANTHER" id="PTHR43072:SF60">
    <property type="entry name" value="L-2,4-DIAMINOBUTYRIC ACID ACETYLTRANSFERASE"/>
    <property type="match status" value="1"/>
</dbReference>
<evidence type="ECO:0000313" key="2">
    <source>
        <dbReference type="EMBL" id="SFV66290.1"/>
    </source>
</evidence>
<gene>
    <name evidence="2" type="ORF">MNB_SV-14-1794</name>
</gene>
<dbReference type="InterPro" id="IPR016181">
    <property type="entry name" value="Acyl_CoA_acyltransferase"/>
</dbReference>